<dbReference type="PANTHER" id="PTHR22901:SF0">
    <property type="entry name" value="SIALATE O-ACETYLESTERASE"/>
    <property type="match status" value="1"/>
</dbReference>
<dbReference type="GO" id="GO:0005975">
    <property type="term" value="P:carbohydrate metabolic process"/>
    <property type="evidence" value="ECO:0007669"/>
    <property type="project" value="InterPro"/>
</dbReference>
<dbReference type="InterPro" id="IPR039329">
    <property type="entry name" value="SIAE"/>
</dbReference>
<keyword evidence="4" id="KW-1185">Reference proteome</keyword>
<comment type="caution">
    <text evidence="3">The sequence shown here is derived from an EMBL/GenBank/DDBJ whole genome shotgun (WGS) entry which is preliminary data.</text>
</comment>
<organism evidence="3 4">
    <name type="scientific">Mangrovibacterium marinum</name>
    <dbReference type="NCBI Taxonomy" id="1639118"/>
    <lineage>
        <taxon>Bacteria</taxon>
        <taxon>Pseudomonadati</taxon>
        <taxon>Bacteroidota</taxon>
        <taxon>Bacteroidia</taxon>
        <taxon>Marinilabiliales</taxon>
        <taxon>Prolixibacteraceae</taxon>
        <taxon>Mangrovibacterium</taxon>
    </lineage>
</organism>
<keyword evidence="1" id="KW-0378">Hydrolase</keyword>
<gene>
    <name evidence="3" type="ORF">C8N47_105230</name>
</gene>
<dbReference type="SUPFAM" id="SSF49785">
    <property type="entry name" value="Galactose-binding domain-like"/>
    <property type="match status" value="1"/>
</dbReference>
<dbReference type="InterPro" id="IPR005181">
    <property type="entry name" value="SASA"/>
</dbReference>
<evidence type="ECO:0000259" key="2">
    <source>
        <dbReference type="Pfam" id="PF03629"/>
    </source>
</evidence>
<dbReference type="AlphaFoldDB" id="A0A2T5C3S8"/>
<dbReference type="Proteomes" id="UP000243525">
    <property type="component" value="Unassembled WGS sequence"/>
</dbReference>
<name>A0A2T5C3S8_9BACT</name>
<dbReference type="Gene3D" id="3.40.50.1110">
    <property type="entry name" value="SGNH hydrolase"/>
    <property type="match status" value="2"/>
</dbReference>
<evidence type="ECO:0000256" key="1">
    <source>
        <dbReference type="ARBA" id="ARBA00022801"/>
    </source>
</evidence>
<proteinExistence type="predicted"/>
<dbReference type="PANTHER" id="PTHR22901">
    <property type="entry name" value="SIALATE O-ACETYLESTERASE"/>
    <property type="match status" value="1"/>
</dbReference>
<dbReference type="InterPro" id="IPR008979">
    <property type="entry name" value="Galactose-bd-like_sf"/>
</dbReference>
<dbReference type="InterPro" id="IPR036514">
    <property type="entry name" value="SGNH_hydro_sf"/>
</dbReference>
<feature type="domain" description="Sialate O-acetylesterase" evidence="2">
    <location>
        <begin position="439"/>
        <end position="532"/>
    </location>
</feature>
<evidence type="ECO:0000313" key="3">
    <source>
        <dbReference type="EMBL" id="PTN09389.1"/>
    </source>
</evidence>
<sequence>MGVGSFLCLHIIKTNKLMKQLLSLLVLLLSINSLKAEVKLARIFSSNMVLQQGIENPVWGWADKNEKITVLFAGKVLKTKAGGDGRWHVKLPSMDYGGPYTLLVEGKNAIRLENILIGEVWVCSGQSNMEWIVQNVQNADKEVAEANYPQIRMFTVPKKVATTPQRDLAGGEWELCTPENVPHFSAVGYFFARNLFHDLNVPVGMIHTSWGGTVAETWMSPEMIAREPEFAEQLNQLKTFDMDAFVAERTKQIETVLGGTVPKEDAGLVNGKAVYAAVDLDDSAWHSIQTPKVWEEEGYPNIDGIGWYRKTVELTAEQAGLPAKVALAKIDDRDKTYINGRLVGETNMYNEDRLYAIPAGVLKAGKNVIAVRVEDTGGGGGIYGGDDQCYLLTGEEKINLAGLWKFSITEVNDVAVTLGPNDLPCLLYNGMLKPIIPYGIAGAIWYQGEANADRAYQYRKLFKDLISDWRAQWGLGDFPFCWVQLANFMAADQQPSESAWAELREAQTMALELPNTGQALAIDIGEAGDIHPRNKQDVGKRLELNALKIAYGKDVVNSGPMFDSMEVKGDQVYIHFKETGSGLLVNDKYGYVNAFAIAGEDQQFHWAKAELVDDTTVVVSSADVEKPVAVRFGWGNNPDDLNLYNKEGLPAVPFRTDSWKGVTE</sequence>
<accession>A0A2T5C3S8</accession>
<dbReference type="GO" id="GO:0004553">
    <property type="term" value="F:hydrolase activity, hydrolyzing O-glycosyl compounds"/>
    <property type="evidence" value="ECO:0007669"/>
    <property type="project" value="InterPro"/>
</dbReference>
<evidence type="ECO:0000313" key="4">
    <source>
        <dbReference type="Proteomes" id="UP000243525"/>
    </source>
</evidence>
<protein>
    <submittedName>
        <fullName evidence="3">Sialate O-acetylesterase</fullName>
    </submittedName>
</protein>
<dbReference type="SUPFAM" id="SSF52266">
    <property type="entry name" value="SGNH hydrolase"/>
    <property type="match status" value="1"/>
</dbReference>
<dbReference type="Pfam" id="PF03629">
    <property type="entry name" value="SASA"/>
    <property type="match status" value="1"/>
</dbReference>
<reference evidence="3 4" key="1">
    <citation type="submission" date="2018-04" db="EMBL/GenBank/DDBJ databases">
        <title>Genomic Encyclopedia of Archaeal and Bacterial Type Strains, Phase II (KMG-II): from individual species to whole genera.</title>
        <authorList>
            <person name="Goeker M."/>
        </authorList>
    </citation>
    <scope>NUCLEOTIDE SEQUENCE [LARGE SCALE GENOMIC DNA]</scope>
    <source>
        <strain evidence="3 4">DSM 28823</strain>
    </source>
</reference>
<dbReference type="GO" id="GO:0001681">
    <property type="term" value="F:sialate O-acetylesterase activity"/>
    <property type="evidence" value="ECO:0007669"/>
    <property type="project" value="InterPro"/>
</dbReference>
<dbReference type="EMBL" id="QAAD01000005">
    <property type="protein sequence ID" value="PTN09389.1"/>
    <property type="molecule type" value="Genomic_DNA"/>
</dbReference>